<evidence type="ECO:0000256" key="2">
    <source>
        <dbReference type="ARBA" id="ARBA00022692"/>
    </source>
</evidence>
<accession>A0A7X2NPY9</accession>
<reference evidence="8 9" key="1">
    <citation type="submission" date="2019-08" db="EMBL/GenBank/DDBJ databases">
        <title>In-depth cultivation of the pig gut microbiome towards novel bacterial diversity and tailored functional studies.</title>
        <authorList>
            <person name="Wylensek D."/>
            <person name="Hitch T.C.A."/>
            <person name="Clavel T."/>
        </authorList>
    </citation>
    <scope>NUCLEOTIDE SEQUENCE [LARGE SCALE GENOMIC DNA]</scope>
    <source>
        <strain evidence="8 9">Oil+RF-744-GAM-WT-6</strain>
    </source>
</reference>
<evidence type="ECO:0000256" key="6">
    <source>
        <dbReference type="SAM" id="Coils"/>
    </source>
</evidence>
<dbReference type="GO" id="GO:0005886">
    <property type="term" value="C:plasma membrane"/>
    <property type="evidence" value="ECO:0007669"/>
    <property type="project" value="UniProtKB-SubCell"/>
</dbReference>
<evidence type="ECO:0000313" key="9">
    <source>
        <dbReference type="Proteomes" id="UP000461880"/>
    </source>
</evidence>
<evidence type="ECO:0000313" key="8">
    <source>
        <dbReference type="EMBL" id="MSS57367.1"/>
    </source>
</evidence>
<gene>
    <name evidence="8" type="ORF">FYJ51_00380</name>
</gene>
<feature type="coiled-coil region" evidence="6">
    <location>
        <begin position="78"/>
        <end position="105"/>
    </location>
</feature>
<dbReference type="GO" id="GO:0016301">
    <property type="term" value="F:kinase activity"/>
    <property type="evidence" value="ECO:0007669"/>
    <property type="project" value="UniProtKB-KW"/>
</dbReference>
<proteinExistence type="predicted"/>
<sequence length="576" mass="65756">MDTVLKYLSDIRIVIAIAAVVVLIIIWFIVQKIRSNKFRHQLEELEVRYNTIKSVPLSFKLNKAVAISRVEPDTMQKVTQTKDDFDKAEANLKQISQQLADTEDEILAGKLKKVKPDLADLEASISLGEQQVSSLDKFLDSILEKETAQRQEVTELKNHFRDLRNTAAENQSQLSYIWPTIEQNISDTEKMFSAFEEWMYASDFEKANAELDNIRESISRLESMIQSLPDLLSDARGVVPKMAEVLHQDYTTARDGGVYLDHLQIDKNLKVITAGLKEDLAGIKDGNLNGVREHLDDYKVRLTQMDQAVKKESESFMELKKFAGETETLFHETERNAKYIDDLYARLKPRLGLSDMEERIGRQKDRLATVSAKMPKVFQMYQENQSPASSVMASMKELNQEITVCNSGFKELRAEIDNTAGGEDRARKQLVKLQVIMNQMQVKIRKYKLPSISQQYEEDMAKANEYIHSIDRLINAPTLNVQLLSSTLKEAIDFIYKLYNNVNNVVATVIMVENTIVFGNRYRSTYADIDSELTRSELCFRNGEYTQALSIAIATIEKIHPGNYENMIKENAKSAA</sequence>
<evidence type="ECO:0000256" key="4">
    <source>
        <dbReference type="ARBA" id="ARBA00023136"/>
    </source>
</evidence>
<dbReference type="Pfam" id="PF06160">
    <property type="entry name" value="EzrA"/>
    <property type="match status" value="1"/>
</dbReference>
<keyword evidence="4 7" id="KW-0472">Membrane</keyword>
<evidence type="ECO:0000256" key="3">
    <source>
        <dbReference type="ARBA" id="ARBA00022989"/>
    </source>
</evidence>
<dbReference type="GO" id="GO:0000921">
    <property type="term" value="P:septin ring assembly"/>
    <property type="evidence" value="ECO:0007669"/>
    <property type="project" value="InterPro"/>
</dbReference>
<dbReference type="RefSeq" id="WP_154502040.1">
    <property type="nucleotide sequence ID" value="NZ_VUMN01000001.1"/>
</dbReference>
<dbReference type="Proteomes" id="UP000461880">
    <property type="component" value="Unassembled WGS sequence"/>
</dbReference>
<organism evidence="8 9">
    <name type="scientific">Stecheria intestinalis</name>
    <dbReference type="NCBI Taxonomy" id="2606630"/>
    <lineage>
        <taxon>Bacteria</taxon>
        <taxon>Bacillati</taxon>
        <taxon>Bacillota</taxon>
        <taxon>Erysipelotrichia</taxon>
        <taxon>Erysipelotrichales</taxon>
        <taxon>Erysipelotrichaceae</taxon>
        <taxon>Stecheria</taxon>
    </lineage>
</organism>
<protein>
    <submittedName>
        <fullName evidence="8">Selenide, water dikinase</fullName>
    </submittedName>
</protein>
<keyword evidence="2 7" id="KW-0812">Transmembrane</keyword>
<keyword evidence="5" id="KW-0717">Septation</keyword>
<name>A0A7X2NPY9_9FIRM</name>
<dbReference type="GO" id="GO:0005940">
    <property type="term" value="C:septin ring"/>
    <property type="evidence" value="ECO:0007669"/>
    <property type="project" value="InterPro"/>
</dbReference>
<keyword evidence="3 7" id="KW-1133">Transmembrane helix</keyword>
<keyword evidence="9" id="KW-1185">Reference proteome</keyword>
<evidence type="ECO:0000256" key="1">
    <source>
        <dbReference type="ARBA" id="ARBA00004162"/>
    </source>
</evidence>
<keyword evidence="5" id="KW-0132">Cell division</keyword>
<evidence type="ECO:0000256" key="5">
    <source>
        <dbReference type="ARBA" id="ARBA00023210"/>
    </source>
</evidence>
<keyword evidence="5" id="KW-0131">Cell cycle</keyword>
<dbReference type="EMBL" id="VUMN01000001">
    <property type="protein sequence ID" value="MSS57367.1"/>
    <property type="molecule type" value="Genomic_DNA"/>
</dbReference>
<keyword evidence="8" id="KW-0418">Kinase</keyword>
<comment type="subcellular location">
    <subcellularLocation>
        <location evidence="1">Cell membrane</location>
        <topology evidence="1">Single-pass membrane protein</topology>
    </subcellularLocation>
</comment>
<comment type="caution">
    <text evidence="8">The sequence shown here is derived from an EMBL/GenBank/DDBJ whole genome shotgun (WGS) entry which is preliminary data.</text>
</comment>
<dbReference type="GO" id="GO:0000917">
    <property type="term" value="P:division septum assembly"/>
    <property type="evidence" value="ECO:0007669"/>
    <property type="project" value="UniProtKB-KW"/>
</dbReference>
<evidence type="ECO:0000256" key="7">
    <source>
        <dbReference type="SAM" id="Phobius"/>
    </source>
</evidence>
<feature type="transmembrane region" description="Helical" evidence="7">
    <location>
        <begin position="12"/>
        <end position="30"/>
    </location>
</feature>
<keyword evidence="6" id="KW-0175">Coiled coil</keyword>
<dbReference type="AlphaFoldDB" id="A0A7X2NPY9"/>
<dbReference type="InterPro" id="IPR010379">
    <property type="entry name" value="EzrA"/>
</dbReference>
<keyword evidence="8" id="KW-0808">Transferase</keyword>